<accession>A0AAV7R2K2</accession>
<comment type="caution">
    <text evidence="1">The sequence shown here is derived from an EMBL/GenBank/DDBJ whole genome shotgun (WGS) entry which is preliminary data.</text>
</comment>
<dbReference type="EMBL" id="JANPWB010000010">
    <property type="protein sequence ID" value="KAJ1144860.1"/>
    <property type="molecule type" value="Genomic_DNA"/>
</dbReference>
<gene>
    <name evidence="1" type="ORF">NDU88_011154</name>
</gene>
<dbReference type="AlphaFoldDB" id="A0AAV7R2K2"/>
<name>A0AAV7R2K2_PLEWA</name>
<reference evidence="1" key="1">
    <citation type="journal article" date="2022" name="bioRxiv">
        <title>Sequencing and chromosome-scale assembly of the giantPleurodeles waltlgenome.</title>
        <authorList>
            <person name="Brown T."/>
            <person name="Elewa A."/>
            <person name="Iarovenko S."/>
            <person name="Subramanian E."/>
            <person name="Araus A.J."/>
            <person name="Petzold A."/>
            <person name="Susuki M."/>
            <person name="Suzuki K.-i.T."/>
            <person name="Hayashi T."/>
            <person name="Toyoda A."/>
            <person name="Oliveira C."/>
            <person name="Osipova E."/>
            <person name="Leigh N.D."/>
            <person name="Simon A."/>
            <person name="Yun M.H."/>
        </authorList>
    </citation>
    <scope>NUCLEOTIDE SEQUENCE</scope>
    <source>
        <strain evidence="1">20211129_DDA</strain>
        <tissue evidence="1">Liver</tissue>
    </source>
</reference>
<keyword evidence="2" id="KW-1185">Reference proteome</keyword>
<dbReference type="Proteomes" id="UP001066276">
    <property type="component" value="Chromosome 6"/>
</dbReference>
<evidence type="ECO:0000313" key="2">
    <source>
        <dbReference type="Proteomes" id="UP001066276"/>
    </source>
</evidence>
<proteinExistence type="predicted"/>
<protein>
    <submittedName>
        <fullName evidence="1">Uncharacterized protein</fullName>
    </submittedName>
</protein>
<evidence type="ECO:0000313" key="1">
    <source>
        <dbReference type="EMBL" id="KAJ1144860.1"/>
    </source>
</evidence>
<sequence length="106" mass="11454">MSEACVWRALALLEKAGRMDLVREEALGPLRPARELCGSDGGRYAVYCGDDALLAEERSSIFNVQKRSVLQGAGRREGVRALLENSEVSGFGQLGAQALPTAFLKE</sequence>
<organism evidence="1 2">
    <name type="scientific">Pleurodeles waltl</name>
    <name type="common">Iberian ribbed newt</name>
    <dbReference type="NCBI Taxonomy" id="8319"/>
    <lineage>
        <taxon>Eukaryota</taxon>
        <taxon>Metazoa</taxon>
        <taxon>Chordata</taxon>
        <taxon>Craniata</taxon>
        <taxon>Vertebrata</taxon>
        <taxon>Euteleostomi</taxon>
        <taxon>Amphibia</taxon>
        <taxon>Batrachia</taxon>
        <taxon>Caudata</taxon>
        <taxon>Salamandroidea</taxon>
        <taxon>Salamandridae</taxon>
        <taxon>Pleurodelinae</taxon>
        <taxon>Pleurodeles</taxon>
    </lineage>
</organism>